<evidence type="ECO:0000256" key="4">
    <source>
        <dbReference type="ARBA" id="ARBA00023125"/>
    </source>
</evidence>
<evidence type="ECO:0000256" key="2">
    <source>
        <dbReference type="ARBA" id="ARBA00022833"/>
    </source>
</evidence>
<dbReference type="OrthoDB" id="3798044at2759"/>
<dbReference type="InterPro" id="IPR021858">
    <property type="entry name" value="Fun_TF"/>
</dbReference>
<evidence type="ECO:0000256" key="5">
    <source>
        <dbReference type="ARBA" id="ARBA00023163"/>
    </source>
</evidence>
<dbReference type="Proteomes" id="UP000799777">
    <property type="component" value="Unassembled WGS sequence"/>
</dbReference>
<gene>
    <name evidence="7" type="ORF">EK21DRAFT_87459</name>
</gene>
<dbReference type="GO" id="GO:0003677">
    <property type="term" value="F:DNA binding"/>
    <property type="evidence" value="ECO:0007669"/>
    <property type="project" value="UniProtKB-KW"/>
</dbReference>
<dbReference type="InterPro" id="IPR052360">
    <property type="entry name" value="Transcr_Regulatory_Proteins"/>
</dbReference>
<evidence type="ECO:0000313" key="7">
    <source>
        <dbReference type="EMBL" id="KAF2032079.1"/>
    </source>
</evidence>
<organism evidence="7 8">
    <name type="scientific">Setomelanomma holmii</name>
    <dbReference type="NCBI Taxonomy" id="210430"/>
    <lineage>
        <taxon>Eukaryota</taxon>
        <taxon>Fungi</taxon>
        <taxon>Dikarya</taxon>
        <taxon>Ascomycota</taxon>
        <taxon>Pezizomycotina</taxon>
        <taxon>Dothideomycetes</taxon>
        <taxon>Pleosporomycetidae</taxon>
        <taxon>Pleosporales</taxon>
        <taxon>Pleosporineae</taxon>
        <taxon>Phaeosphaeriaceae</taxon>
        <taxon>Setomelanomma</taxon>
    </lineage>
</organism>
<evidence type="ECO:0000256" key="1">
    <source>
        <dbReference type="ARBA" id="ARBA00022723"/>
    </source>
</evidence>
<dbReference type="PANTHER" id="PTHR36206:SF12">
    <property type="entry name" value="ASPERCRYPTIN BIOSYNTHESIS CLUSTER-SPECIFIC TRANSCRIPTION REGULATOR ATNN-RELATED"/>
    <property type="match status" value="1"/>
</dbReference>
<keyword evidence="1" id="KW-0479">Metal-binding</keyword>
<name>A0A9P4HEB8_9PLEO</name>
<keyword evidence="6" id="KW-0539">Nucleus</keyword>
<sequence>MQRSCSRGAVWHSALALSVQLEAFAHGHHQVGLHRSLKVYSLQHHGQCLKEIQQSLKDGLSPANQVDILLTAFLVISFELLRGNDAVALAHLEGALSILHETTTVAYGSREDEDILSALNAIYTRLELHALTFVGERVPTRSIAQSKPANPVADKSQSLRRVGSMPNLRLLSDRLTVLEYRGHQAMRLDRAAIAPTLADLRHWYTFFEFSSVVDGDHNEIGIDPMDCYFSGSGRILHIRYMIIYMRLSAFLEASETAFDEYQDSFAVIIQHAEAIVSTTNQKMFTMEMELIEPLYFTILKCREPR</sequence>
<evidence type="ECO:0000256" key="3">
    <source>
        <dbReference type="ARBA" id="ARBA00023015"/>
    </source>
</evidence>
<evidence type="ECO:0000256" key="6">
    <source>
        <dbReference type="ARBA" id="ARBA00023242"/>
    </source>
</evidence>
<evidence type="ECO:0000313" key="8">
    <source>
        <dbReference type="Proteomes" id="UP000799777"/>
    </source>
</evidence>
<keyword evidence="2" id="KW-0862">Zinc</keyword>
<dbReference type="Pfam" id="PF11951">
    <property type="entry name" value="Fungal_trans_2"/>
    <property type="match status" value="1"/>
</dbReference>
<dbReference type="PANTHER" id="PTHR36206">
    <property type="entry name" value="ASPERCRYPTIN BIOSYNTHESIS CLUSTER-SPECIFIC TRANSCRIPTION REGULATOR ATNN-RELATED"/>
    <property type="match status" value="1"/>
</dbReference>
<dbReference type="EMBL" id="ML978175">
    <property type="protein sequence ID" value="KAF2032079.1"/>
    <property type="molecule type" value="Genomic_DNA"/>
</dbReference>
<keyword evidence="3" id="KW-0805">Transcription regulation</keyword>
<reference evidence="7" key="1">
    <citation type="journal article" date="2020" name="Stud. Mycol.">
        <title>101 Dothideomycetes genomes: a test case for predicting lifestyles and emergence of pathogens.</title>
        <authorList>
            <person name="Haridas S."/>
            <person name="Albert R."/>
            <person name="Binder M."/>
            <person name="Bloem J."/>
            <person name="Labutti K."/>
            <person name="Salamov A."/>
            <person name="Andreopoulos B."/>
            <person name="Baker S."/>
            <person name="Barry K."/>
            <person name="Bills G."/>
            <person name="Bluhm B."/>
            <person name="Cannon C."/>
            <person name="Castanera R."/>
            <person name="Culley D."/>
            <person name="Daum C."/>
            <person name="Ezra D."/>
            <person name="Gonzalez J."/>
            <person name="Henrissat B."/>
            <person name="Kuo A."/>
            <person name="Liang C."/>
            <person name="Lipzen A."/>
            <person name="Lutzoni F."/>
            <person name="Magnuson J."/>
            <person name="Mondo S."/>
            <person name="Nolan M."/>
            <person name="Ohm R."/>
            <person name="Pangilinan J."/>
            <person name="Park H.-J."/>
            <person name="Ramirez L."/>
            <person name="Alfaro M."/>
            <person name="Sun H."/>
            <person name="Tritt A."/>
            <person name="Yoshinaga Y."/>
            <person name="Zwiers L.-H."/>
            <person name="Turgeon B."/>
            <person name="Goodwin S."/>
            <person name="Spatafora J."/>
            <person name="Crous P."/>
            <person name="Grigoriev I."/>
        </authorList>
    </citation>
    <scope>NUCLEOTIDE SEQUENCE</scope>
    <source>
        <strain evidence="7">CBS 110217</strain>
    </source>
</reference>
<dbReference type="GO" id="GO:0046872">
    <property type="term" value="F:metal ion binding"/>
    <property type="evidence" value="ECO:0007669"/>
    <property type="project" value="UniProtKB-KW"/>
</dbReference>
<keyword evidence="5" id="KW-0804">Transcription</keyword>
<accession>A0A9P4HEB8</accession>
<keyword evidence="4" id="KW-0238">DNA-binding</keyword>
<protein>
    <submittedName>
        <fullName evidence="7">Uncharacterized protein</fullName>
    </submittedName>
</protein>
<keyword evidence="8" id="KW-1185">Reference proteome</keyword>
<comment type="caution">
    <text evidence="7">The sequence shown here is derived from an EMBL/GenBank/DDBJ whole genome shotgun (WGS) entry which is preliminary data.</text>
</comment>
<proteinExistence type="predicted"/>
<dbReference type="AlphaFoldDB" id="A0A9P4HEB8"/>